<feature type="domain" description="FHA" evidence="2">
    <location>
        <begin position="135"/>
        <end position="194"/>
    </location>
</feature>
<dbReference type="AlphaFoldDB" id="A0AAD3DCE4"/>
<gene>
    <name evidence="3" type="ORF">CTEN210_17878</name>
</gene>
<dbReference type="InterPro" id="IPR008984">
    <property type="entry name" value="SMAD_FHA_dom_sf"/>
</dbReference>
<feature type="compositionally biased region" description="Acidic residues" evidence="1">
    <location>
        <begin position="73"/>
        <end position="82"/>
    </location>
</feature>
<dbReference type="EMBL" id="BLLK01000074">
    <property type="protein sequence ID" value="GFH61402.1"/>
    <property type="molecule type" value="Genomic_DNA"/>
</dbReference>
<comment type="caution">
    <text evidence="3">The sequence shown here is derived from an EMBL/GenBank/DDBJ whole genome shotgun (WGS) entry which is preliminary data.</text>
</comment>
<sequence length="222" mass="25108">MQVATVSGNQSAAQGEPNENWTIEELLNYYHDQSQAQVTNKANELIQALEQVYIHAEKDIWELHKLAIENNTDEQDTDPLESQEEKQQEPIEQVQQETKKSTRSRKQYYNLFIEVMTGPHEGATFLLKPRPSRPCDIGRSKGKKFTQRGISLYKDSEVSTCHGKFEYQSSADGDKLFYTDTGSTNGTSFLGEAIEDHVPLEIIDGLVLGFGESDLKFTIVDN</sequence>
<dbReference type="InterPro" id="IPR000253">
    <property type="entry name" value="FHA_dom"/>
</dbReference>
<protein>
    <recommendedName>
        <fullName evidence="2">FHA domain-containing protein</fullName>
    </recommendedName>
</protein>
<evidence type="ECO:0000256" key="1">
    <source>
        <dbReference type="SAM" id="MobiDB-lite"/>
    </source>
</evidence>
<evidence type="ECO:0000313" key="3">
    <source>
        <dbReference type="EMBL" id="GFH61402.1"/>
    </source>
</evidence>
<dbReference type="Pfam" id="PF00498">
    <property type="entry name" value="FHA"/>
    <property type="match status" value="1"/>
</dbReference>
<dbReference type="Proteomes" id="UP001054902">
    <property type="component" value="Unassembled WGS sequence"/>
</dbReference>
<feature type="region of interest" description="Disordered" evidence="1">
    <location>
        <begin position="73"/>
        <end position="102"/>
    </location>
</feature>
<organism evidence="3 4">
    <name type="scientific">Chaetoceros tenuissimus</name>
    <dbReference type="NCBI Taxonomy" id="426638"/>
    <lineage>
        <taxon>Eukaryota</taxon>
        <taxon>Sar</taxon>
        <taxon>Stramenopiles</taxon>
        <taxon>Ochrophyta</taxon>
        <taxon>Bacillariophyta</taxon>
        <taxon>Coscinodiscophyceae</taxon>
        <taxon>Chaetocerotophycidae</taxon>
        <taxon>Chaetocerotales</taxon>
        <taxon>Chaetocerotaceae</taxon>
        <taxon>Chaetoceros</taxon>
    </lineage>
</organism>
<reference evidence="3 4" key="1">
    <citation type="journal article" date="2021" name="Sci. Rep.">
        <title>The genome of the diatom Chaetoceros tenuissimus carries an ancient integrated fragment of an extant virus.</title>
        <authorList>
            <person name="Hongo Y."/>
            <person name="Kimura K."/>
            <person name="Takaki Y."/>
            <person name="Yoshida Y."/>
            <person name="Baba S."/>
            <person name="Kobayashi G."/>
            <person name="Nagasaki K."/>
            <person name="Hano T."/>
            <person name="Tomaru Y."/>
        </authorList>
    </citation>
    <scope>NUCLEOTIDE SEQUENCE [LARGE SCALE GENOMIC DNA]</scope>
    <source>
        <strain evidence="3 4">NIES-3715</strain>
    </source>
</reference>
<dbReference type="SUPFAM" id="SSF49879">
    <property type="entry name" value="SMAD/FHA domain"/>
    <property type="match status" value="1"/>
</dbReference>
<name>A0AAD3DCE4_9STRA</name>
<keyword evidence="4" id="KW-1185">Reference proteome</keyword>
<evidence type="ECO:0000259" key="2">
    <source>
        <dbReference type="PROSITE" id="PS50006"/>
    </source>
</evidence>
<dbReference type="Gene3D" id="2.60.200.20">
    <property type="match status" value="1"/>
</dbReference>
<evidence type="ECO:0000313" key="4">
    <source>
        <dbReference type="Proteomes" id="UP001054902"/>
    </source>
</evidence>
<proteinExistence type="predicted"/>
<accession>A0AAD3DCE4</accession>
<dbReference type="PROSITE" id="PS50006">
    <property type="entry name" value="FHA_DOMAIN"/>
    <property type="match status" value="1"/>
</dbReference>